<dbReference type="KEGG" id="ehx:EMIHUDRAFT_251498"/>
<accession>A0A0D3KTQ3</accession>
<evidence type="ECO:0000313" key="1">
    <source>
        <dbReference type="EnsemblProtists" id="EOD39138"/>
    </source>
</evidence>
<proteinExistence type="predicted"/>
<reference evidence="2" key="1">
    <citation type="journal article" date="2013" name="Nature">
        <title>Pan genome of the phytoplankton Emiliania underpins its global distribution.</title>
        <authorList>
            <person name="Read B.A."/>
            <person name="Kegel J."/>
            <person name="Klute M.J."/>
            <person name="Kuo A."/>
            <person name="Lefebvre S.C."/>
            <person name="Maumus F."/>
            <person name="Mayer C."/>
            <person name="Miller J."/>
            <person name="Monier A."/>
            <person name="Salamov A."/>
            <person name="Young J."/>
            <person name="Aguilar M."/>
            <person name="Claverie J.M."/>
            <person name="Frickenhaus S."/>
            <person name="Gonzalez K."/>
            <person name="Herman E.K."/>
            <person name="Lin Y.C."/>
            <person name="Napier J."/>
            <person name="Ogata H."/>
            <person name="Sarno A.F."/>
            <person name="Shmutz J."/>
            <person name="Schroeder D."/>
            <person name="de Vargas C."/>
            <person name="Verret F."/>
            <person name="von Dassow P."/>
            <person name="Valentin K."/>
            <person name="Van de Peer Y."/>
            <person name="Wheeler G."/>
            <person name="Dacks J.B."/>
            <person name="Delwiche C.F."/>
            <person name="Dyhrman S.T."/>
            <person name="Glockner G."/>
            <person name="John U."/>
            <person name="Richards T."/>
            <person name="Worden A.Z."/>
            <person name="Zhang X."/>
            <person name="Grigoriev I.V."/>
            <person name="Allen A.E."/>
            <person name="Bidle K."/>
            <person name="Borodovsky M."/>
            <person name="Bowler C."/>
            <person name="Brownlee C."/>
            <person name="Cock J.M."/>
            <person name="Elias M."/>
            <person name="Gladyshev V.N."/>
            <person name="Groth M."/>
            <person name="Guda C."/>
            <person name="Hadaegh A."/>
            <person name="Iglesias-Rodriguez M.D."/>
            <person name="Jenkins J."/>
            <person name="Jones B.M."/>
            <person name="Lawson T."/>
            <person name="Leese F."/>
            <person name="Lindquist E."/>
            <person name="Lobanov A."/>
            <person name="Lomsadze A."/>
            <person name="Malik S.B."/>
            <person name="Marsh M.E."/>
            <person name="Mackinder L."/>
            <person name="Mock T."/>
            <person name="Mueller-Roeber B."/>
            <person name="Pagarete A."/>
            <person name="Parker M."/>
            <person name="Probert I."/>
            <person name="Quesneville H."/>
            <person name="Raines C."/>
            <person name="Rensing S.A."/>
            <person name="Riano-Pachon D.M."/>
            <person name="Richier S."/>
            <person name="Rokitta S."/>
            <person name="Shiraiwa Y."/>
            <person name="Soanes D.M."/>
            <person name="van der Giezen M."/>
            <person name="Wahlund T.M."/>
            <person name="Williams B."/>
            <person name="Wilson W."/>
            <person name="Wolfe G."/>
            <person name="Wurch L.L."/>
        </authorList>
    </citation>
    <scope>NUCLEOTIDE SEQUENCE</scope>
</reference>
<dbReference type="GeneID" id="17284410"/>
<dbReference type="AlphaFoldDB" id="A0A0D3KTQ3"/>
<dbReference type="Proteomes" id="UP000013827">
    <property type="component" value="Unassembled WGS sequence"/>
</dbReference>
<dbReference type="PaxDb" id="2903-EOD39138"/>
<evidence type="ECO:0008006" key="3">
    <source>
        <dbReference type="Google" id="ProtNLM"/>
    </source>
</evidence>
<sequence>MLARIASQQSRLLRPLAVRHMSGDHRRALSYASTCAHATHHSRSVEALRKRTKMTEVRAWVNESNMPASVRAETGVKDVEFSFCPGEGWLAARYIFNDLDDMAKKAVSTAPHYDSSREVHEFKGFYLKEV</sequence>
<protein>
    <recommendedName>
        <fullName evidence="3">4a-hydroxytetrahydrobiopterin dehydratase</fullName>
    </recommendedName>
</protein>
<dbReference type="EnsemblProtists" id="EOD39138">
    <property type="protein sequence ID" value="EOD39138"/>
    <property type="gene ID" value="EMIHUDRAFT_251498"/>
</dbReference>
<name>A0A0D3KTQ3_EMIH1</name>
<evidence type="ECO:0000313" key="2">
    <source>
        <dbReference type="Proteomes" id="UP000013827"/>
    </source>
</evidence>
<organism evidence="1 2">
    <name type="scientific">Emiliania huxleyi (strain CCMP1516)</name>
    <dbReference type="NCBI Taxonomy" id="280463"/>
    <lineage>
        <taxon>Eukaryota</taxon>
        <taxon>Haptista</taxon>
        <taxon>Haptophyta</taxon>
        <taxon>Prymnesiophyceae</taxon>
        <taxon>Isochrysidales</taxon>
        <taxon>Noelaerhabdaceae</taxon>
        <taxon>Emiliania</taxon>
    </lineage>
</organism>
<dbReference type="RefSeq" id="XP_005791567.1">
    <property type="nucleotide sequence ID" value="XM_005791510.1"/>
</dbReference>
<reference evidence="1" key="2">
    <citation type="submission" date="2024-10" db="UniProtKB">
        <authorList>
            <consortium name="EnsemblProtists"/>
        </authorList>
    </citation>
    <scope>IDENTIFICATION</scope>
</reference>
<keyword evidence="2" id="KW-1185">Reference proteome</keyword>
<dbReference type="HOGENOM" id="CLU_1942034_0_0_1"/>